<dbReference type="EMBL" id="FUEG01000009">
    <property type="protein sequence ID" value="SJL08409.1"/>
    <property type="molecule type" value="Genomic_DNA"/>
</dbReference>
<accession>A0A284RI25</accession>
<organism evidence="2 3">
    <name type="scientific">Armillaria ostoyae</name>
    <name type="common">Armillaria root rot fungus</name>
    <dbReference type="NCBI Taxonomy" id="47428"/>
    <lineage>
        <taxon>Eukaryota</taxon>
        <taxon>Fungi</taxon>
        <taxon>Dikarya</taxon>
        <taxon>Basidiomycota</taxon>
        <taxon>Agaricomycotina</taxon>
        <taxon>Agaricomycetes</taxon>
        <taxon>Agaricomycetidae</taxon>
        <taxon>Agaricales</taxon>
        <taxon>Marasmiineae</taxon>
        <taxon>Physalacriaceae</taxon>
        <taxon>Armillaria</taxon>
    </lineage>
</organism>
<feature type="region of interest" description="Disordered" evidence="1">
    <location>
        <begin position="1"/>
        <end position="76"/>
    </location>
</feature>
<evidence type="ECO:0000313" key="2">
    <source>
        <dbReference type="EMBL" id="SJL08409.1"/>
    </source>
</evidence>
<reference evidence="3" key="1">
    <citation type="journal article" date="2017" name="Nat. Ecol. Evol.">
        <title>Genome expansion and lineage-specific genetic innovations in the forest pathogenic fungi Armillaria.</title>
        <authorList>
            <person name="Sipos G."/>
            <person name="Prasanna A.N."/>
            <person name="Walter M.C."/>
            <person name="O'Connor E."/>
            <person name="Balint B."/>
            <person name="Krizsan K."/>
            <person name="Kiss B."/>
            <person name="Hess J."/>
            <person name="Varga T."/>
            <person name="Slot J."/>
            <person name="Riley R."/>
            <person name="Boka B."/>
            <person name="Rigling D."/>
            <person name="Barry K."/>
            <person name="Lee J."/>
            <person name="Mihaltcheva S."/>
            <person name="LaButti K."/>
            <person name="Lipzen A."/>
            <person name="Waldron R."/>
            <person name="Moloney N.M."/>
            <person name="Sperisen C."/>
            <person name="Kredics L."/>
            <person name="Vagvoelgyi C."/>
            <person name="Patrignani A."/>
            <person name="Fitzpatrick D."/>
            <person name="Nagy I."/>
            <person name="Doyle S."/>
            <person name="Anderson J.B."/>
            <person name="Grigoriev I.V."/>
            <person name="Gueldener U."/>
            <person name="Muensterkoetter M."/>
            <person name="Nagy L.G."/>
        </authorList>
    </citation>
    <scope>NUCLEOTIDE SEQUENCE [LARGE SCALE GENOMIC DNA]</scope>
    <source>
        <strain evidence="3">C18/9</strain>
    </source>
</reference>
<name>A0A284RI25_ARMOS</name>
<keyword evidence="3" id="KW-1185">Reference proteome</keyword>
<dbReference type="OrthoDB" id="9445845at2759"/>
<protein>
    <recommendedName>
        <fullName evidence="4">Retrotransposon gag domain-containing protein</fullName>
    </recommendedName>
</protein>
<gene>
    <name evidence="2" type="ORF">ARMOST_11772</name>
</gene>
<evidence type="ECO:0000313" key="3">
    <source>
        <dbReference type="Proteomes" id="UP000219338"/>
    </source>
</evidence>
<evidence type="ECO:0000256" key="1">
    <source>
        <dbReference type="SAM" id="MobiDB-lite"/>
    </source>
</evidence>
<sequence length="257" mass="29485">MSMKCLLPTIPNTTKTPSQEPCHANPRCRDAGLEDQPDALPDIPLDNKPEQEEEEAGGSKKKGKEKDSKFTYGTGPLKGSLPPSCWADPVARNPERWSLPGALDQYDLDSKPPNPMDTMGNNMPWLNCKPDLIRKPLPFKGEADDIDWFITNCEICFQVHSAYLWLDPYRVAFASSYFKGLAKEWWILELADLRSATWGKFRFPLWYFFTEAIHEKFKDPAVEDKQKAKMYALCMTRSMTATEYFQELEKFVKKAKL</sequence>
<evidence type="ECO:0008006" key="4">
    <source>
        <dbReference type="Google" id="ProtNLM"/>
    </source>
</evidence>
<dbReference type="Proteomes" id="UP000219338">
    <property type="component" value="Unassembled WGS sequence"/>
</dbReference>
<feature type="compositionally biased region" description="Polar residues" evidence="1">
    <location>
        <begin position="10"/>
        <end position="19"/>
    </location>
</feature>
<proteinExistence type="predicted"/>
<dbReference type="AlphaFoldDB" id="A0A284RI25"/>